<dbReference type="Proteomes" id="UP000621540">
    <property type="component" value="Unassembled WGS sequence"/>
</dbReference>
<feature type="transmembrane region" description="Helical" evidence="7">
    <location>
        <begin position="98"/>
        <end position="120"/>
    </location>
</feature>
<feature type="transmembrane region" description="Helical" evidence="7">
    <location>
        <begin position="388"/>
        <end position="413"/>
    </location>
</feature>
<dbReference type="RefSeq" id="WP_022514952.1">
    <property type="nucleotide sequence ID" value="NZ_JACOQH010000003.1"/>
</dbReference>
<organism evidence="8 9">
    <name type="scientific">Roseburia yibonii</name>
    <dbReference type="NCBI Taxonomy" id="2763063"/>
    <lineage>
        <taxon>Bacteria</taxon>
        <taxon>Bacillati</taxon>
        <taxon>Bacillota</taxon>
        <taxon>Clostridia</taxon>
        <taxon>Lachnospirales</taxon>
        <taxon>Lachnospiraceae</taxon>
        <taxon>Roseburia</taxon>
    </lineage>
</organism>
<feature type="transmembrane region" description="Helical" evidence="7">
    <location>
        <begin position="19"/>
        <end position="36"/>
    </location>
</feature>
<evidence type="ECO:0000256" key="6">
    <source>
        <dbReference type="ARBA" id="ARBA00023136"/>
    </source>
</evidence>
<evidence type="ECO:0000256" key="5">
    <source>
        <dbReference type="ARBA" id="ARBA00022989"/>
    </source>
</evidence>
<dbReference type="PANTHER" id="PTHR43549:SF3">
    <property type="entry name" value="MULTIDRUG RESISTANCE PROTEIN YPNP-RELATED"/>
    <property type="match status" value="1"/>
</dbReference>
<sequence length="452" mass="49046">MTKNNEINQITEGVIWKQLLIFFFPILIGTFFQQLYNTVDAVIVGRFVGKEALSAVGGSTSSLINLIVGFFVGVSTGATVIISQHYGAKNKKGVSDSIGTAIALSVAGGLFLMCFCIFFAKQVLVWMDTPADTLSQSVLYMQIYALGLVPELIYNMGSGILRAMGDSKRPLYFLIASCVANIVLDLLFVIVGHMGVAGVATATMLSQYISAAMVLYVLNRRLGEYSLKRGSILFRREYLDPMIRIGLPGGIQSMTYALSNILIQSAINSFGTDTVAAWAAYAKIDGIFWMVMNALGVAITTFAGQNFGAGKKERIRKSVRICLGMAAVIAAGMSCFVVGCAAVLLSIFTKDAAVIEVGVRMIGIISPTYITYVCIEILSGVSRGCGKVVVPTIMSIVGVCGLRILWIFCAVPYHRTVEMICLSYPLTWIVTSIGFVIYYFFSDLRKKTDKSY</sequence>
<feature type="transmembrane region" description="Helical" evidence="7">
    <location>
        <begin position="140"/>
        <end position="164"/>
    </location>
</feature>
<dbReference type="InterPro" id="IPR048279">
    <property type="entry name" value="MdtK-like"/>
</dbReference>
<dbReference type="EMBL" id="JACOQH010000003">
    <property type="protein sequence ID" value="MBC5753598.1"/>
    <property type="molecule type" value="Genomic_DNA"/>
</dbReference>
<feature type="transmembrane region" description="Helical" evidence="7">
    <location>
        <begin position="287"/>
        <end position="309"/>
    </location>
</feature>
<feature type="transmembrane region" description="Helical" evidence="7">
    <location>
        <begin position="245"/>
        <end position="267"/>
    </location>
</feature>
<dbReference type="PANTHER" id="PTHR43549">
    <property type="entry name" value="MULTIDRUG RESISTANCE PROTEIN YPNP-RELATED"/>
    <property type="match status" value="1"/>
</dbReference>
<comment type="caution">
    <text evidence="8">The sequence shown here is derived from an EMBL/GenBank/DDBJ whole genome shotgun (WGS) entry which is preliminary data.</text>
</comment>
<name>A0ABR7I9R3_9FIRM</name>
<keyword evidence="4 7" id="KW-0812">Transmembrane</keyword>
<evidence type="ECO:0000313" key="8">
    <source>
        <dbReference type="EMBL" id="MBC5753598.1"/>
    </source>
</evidence>
<evidence type="ECO:0000313" key="9">
    <source>
        <dbReference type="Proteomes" id="UP000621540"/>
    </source>
</evidence>
<proteinExistence type="predicted"/>
<comment type="subcellular location">
    <subcellularLocation>
        <location evidence="1">Cell membrane</location>
        <topology evidence="1">Multi-pass membrane protein</topology>
    </subcellularLocation>
</comment>
<protein>
    <submittedName>
        <fullName evidence="8">MATE family efflux transporter</fullName>
    </submittedName>
</protein>
<evidence type="ECO:0000256" key="3">
    <source>
        <dbReference type="ARBA" id="ARBA00022475"/>
    </source>
</evidence>
<keyword evidence="9" id="KW-1185">Reference proteome</keyword>
<evidence type="ECO:0000256" key="7">
    <source>
        <dbReference type="SAM" id="Phobius"/>
    </source>
</evidence>
<feature type="transmembrane region" description="Helical" evidence="7">
    <location>
        <begin position="321"/>
        <end position="349"/>
    </location>
</feature>
<feature type="transmembrane region" description="Helical" evidence="7">
    <location>
        <begin position="361"/>
        <end position="381"/>
    </location>
</feature>
<gene>
    <name evidence="8" type="ORF">H8Z76_06065</name>
</gene>
<feature type="transmembrane region" description="Helical" evidence="7">
    <location>
        <begin position="63"/>
        <end position="86"/>
    </location>
</feature>
<evidence type="ECO:0000256" key="1">
    <source>
        <dbReference type="ARBA" id="ARBA00004651"/>
    </source>
</evidence>
<feature type="transmembrane region" description="Helical" evidence="7">
    <location>
        <begin position="197"/>
        <end position="218"/>
    </location>
</feature>
<dbReference type="CDD" id="cd13138">
    <property type="entry name" value="MATE_yoeA_like"/>
    <property type="match status" value="1"/>
</dbReference>
<accession>A0ABR7I9R3</accession>
<keyword evidence="2" id="KW-0813">Transport</keyword>
<keyword evidence="6 7" id="KW-0472">Membrane</keyword>
<dbReference type="InterPro" id="IPR002528">
    <property type="entry name" value="MATE_fam"/>
</dbReference>
<dbReference type="InterPro" id="IPR052031">
    <property type="entry name" value="Membrane_Transporter-Flippase"/>
</dbReference>
<dbReference type="PIRSF" id="PIRSF006603">
    <property type="entry name" value="DinF"/>
    <property type="match status" value="1"/>
</dbReference>
<evidence type="ECO:0000256" key="4">
    <source>
        <dbReference type="ARBA" id="ARBA00022692"/>
    </source>
</evidence>
<evidence type="ECO:0000256" key="2">
    <source>
        <dbReference type="ARBA" id="ARBA00022448"/>
    </source>
</evidence>
<keyword evidence="3" id="KW-1003">Cell membrane</keyword>
<feature type="transmembrane region" description="Helical" evidence="7">
    <location>
        <begin position="425"/>
        <end position="441"/>
    </location>
</feature>
<keyword evidence="5 7" id="KW-1133">Transmembrane helix</keyword>
<dbReference type="Pfam" id="PF01554">
    <property type="entry name" value="MatE"/>
    <property type="match status" value="2"/>
</dbReference>
<reference evidence="8 9" key="1">
    <citation type="submission" date="2020-08" db="EMBL/GenBank/DDBJ databases">
        <title>Genome public.</title>
        <authorList>
            <person name="Liu C."/>
            <person name="Sun Q."/>
        </authorList>
    </citation>
    <scope>NUCLEOTIDE SEQUENCE [LARGE SCALE GENOMIC DNA]</scope>
    <source>
        <strain evidence="8 9">BX0805</strain>
    </source>
</reference>
<dbReference type="NCBIfam" id="TIGR00797">
    <property type="entry name" value="matE"/>
    <property type="match status" value="1"/>
</dbReference>
<feature type="transmembrane region" description="Helical" evidence="7">
    <location>
        <begin position="171"/>
        <end position="191"/>
    </location>
</feature>